<gene>
    <name evidence="2" type="ORF">SEMRO_173_G076300.1</name>
</gene>
<dbReference type="AlphaFoldDB" id="A0A9N8DPR0"/>
<dbReference type="Proteomes" id="UP001153069">
    <property type="component" value="Unassembled WGS sequence"/>
</dbReference>
<evidence type="ECO:0000313" key="2">
    <source>
        <dbReference type="EMBL" id="CAB9503674.1"/>
    </source>
</evidence>
<feature type="region of interest" description="Disordered" evidence="1">
    <location>
        <begin position="1"/>
        <end position="22"/>
    </location>
</feature>
<name>A0A9N8DPR0_9STRA</name>
<sequence length="359" mass="40194">MSSLAVLPAGSRKRSPSKPPFIGQLATKAKQVDTPQTLQQPEQKVAKKRQQADFLEWIAYYSAVEVYHQQQQLQQQQSQQHKKKTQQNKHQQQEVHLSNPNAARKLYFTTLPSSEVASARYCIGLNVLVSVGDYSSNATIHESDVPTKLVLATVKSVGKILGEVCYKVQLQQGDPNSHGNVYLEEDLRFASNTVVSYRELPALVKEVSDIDDESYTIKLLNQDDNKRNVVTTVSALDLSCRKPPQVVKQKKAKARKAVQGVKNTQRSLFRRMFRGHGIRNLTHASQKLQTYAQQLDGDHRHLVSGLCLPFHLEAYCARGNACCCSESHQDLTEQQAWLLEHCLCPGADPYPATATNSLC</sequence>
<proteinExistence type="predicted"/>
<keyword evidence="3" id="KW-1185">Reference proteome</keyword>
<evidence type="ECO:0000256" key="1">
    <source>
        <dbReference type="SAM" id="MobiDB-lite"/>
    </source>
</evidence>
<accession>A0A9N8DPR0</accession>
<organism evidence="2 3">
    <name type="scientific">Seminavis robusta</name>
    <dbReference type="NCBI Taxonomy" id="568900"/>
    <lineage>
        <taxon>Eukaryota</taxon>
        <taxon>Sar</taxon>
        <taxon>Stramenopiles</taxon>
        <taxon>Ochrophyta</taxon>
        <taxon>Bacillariophyta</taxon>
        <taxon>Bacillariophyceae</taxon>
        <taxon>Bacillariophycidae</taxon>
        <taxon>Naviculales</taxon>
        <taxon>Naviculaceae</taxon>
        <taxon>Seminavis</taxon>
    </lineage>
</organism>
<comment type="caution">
    <text evidence="2">The sequence shown here is derived from an EMBL/GenBank/DDBJ whole genome shotgun (WGS) entry which is preliminary data.</text>
</comment>
<dbReference type="EMBL" id="CAICTM010000172">
    <property type="protein sequence ID" value="CAB9503674.1"/>
    <property type="molecule type" value="Genomic_DNA"/>
</dbReference>
<feature type="region of interest" description="Disordered" evidence="1">
    <location>
        <begin position="75"/>
        <end position="99"/>
    </location>
</feature>
<reference evidence="2" key="1">
    <citation type="submission" date="2020-06" db="EMBL/GenBank/DDBJ databases">
        <authorList>
            <consortium name="Plant Systems Biology data submission"/>
        </authorList>
    </citation>
    <scope>NUCLEOTIDE SEQUENCE</scope>
    <source>
        <strain evidence="2">D6</strain>
    </source>
</reference>
<protein>
    <submittedName>
        <fullName evidence="2">Uncharacterized protein</fullName>
    </submittedName>
</protein>
<evidence type="ECO:0000313" key="3">
    <source>
        <dbReference type="Proteomes" id="UP001153069"/>
    </source>
</evidence>